<dbReference type="InterPro" id="IPR036291">
    <property type="entry name" value="NAD(P)-bd_dom_sf"/>
</dbReference>
<evidence type="ECO:0008006" key="6">
    <source>
        <dbReference type="Google" id="ProtNLM"/>
    </source>
</evidence>
<evidence type="ECO:0000256" key="3">
    <source>
        <dbReference type="RuleBase" id="RU000363"/>
    </source>
</evidence>
<keyword evidence="5" id="KW-1185">Reference proteome</keyword>
<evidence type="ECO:0000256" key="1">
    <source>
        <dbReference type="ARBA" id="ARBA00006484"/>
    </source>
</evidence>
<name>K9EC14_9ACTO</name>
<organism evidence="4 5">
    <name type="scientific">Actinobaculum massiliense ACS-171-V-Col2</name>
    <dbReference type="NCBI Taxonomy" id="883066"/>
    <lineage>
        <taxon>Bacteria</taxon>
        <taxon>Bacillati</taxon>
        <taxon>Actinomycetota</taxon>
        <taxon>Actinomycetes</taxon>
        <taxon>Actinomycetales</taxon>
        <taxon>Actinomycetaceae</taxon>
        <taxon>Actinobaculum</taxon>
    </lineage>
</organism>
<dbReference type="AlphaFoldDB" id="K9EC14"/>
<dbReference type="PATRIC" id="fig|883066.3.peg.1312"/>
<dbReference type="GO" id="GO:0016491">
    <property type="term" value="F:oxidoreductase activity"/>
    <property type="evidence" value="ECO:0007669"/>
    <property type="project" value="UniProtKB-KW"/>
</dbReference>
<dbReference type="RefSeq" id="WP_007001459.1">
    <property type="nucleotide sequence ID" value="NZ_JH992955.1"/>
</dbReference>
<dbReference type="PANTHER" id="PTHR44196:SF1">
    <property type="entry name" value="DEHYDROGENASE_REDUCTASE SDR FAMILY MEMBER 7B"/>
    <property type="match status" value="1"/>
</dbReference>
<dbReference type="SUPFAM" id="SSF51735">
    <property type="entry name" value="NAD(P)-binding Rossmann-fold domains"/>
    <property type="match status" value="1"/>
</dbReference>
<comment type="caution">
    <text evidence="4">The sequence shown here is derived from an EMBL/GenBank/DDBJ whole genome shotgun (WGS) entry which is preliminary data.</text>
</comment>
<dbReference type="eggNOG" id="COG0300">
    <property type="taxonomic scope" value="Bacteria"/>
</dbReference>
<keyword evidence="2" id="KW-0560">Oxidoreductase</keyword>
<dbReference type="PRINTS" id="PR00080">
    <property type="entry name" value="SDRFAMILY"/>
</dbReference>
<dbReference type="HOGENOM" id="CLU_010194_2_1_11"/>
<proteinExistence type="inferred from homology"/>
<dbReference type="Pfam" id="PF00106">
    <property type="entry name" value="adh_short"/>
    <property type="match status" value="1"/>
</dbReference>
<evidence type="ECO:0000313" key="4">
    <source>
        <dbReference type="EMBL" id="EKU94799.1"/>
    </source>
</evidence>
<dbReference type="PANTHER" id="PTHR44196">
    <property type="entry name" value="DEHYDROGENASE/REDUCTASE SDR FAMILY MEMBER 7B"/>
    <property type="match status" value="1"/>
</dbReference>
<dbReference type="Proteomes" id="UP000009888">
    <property type="component" value="Unassembled WGS sequence"/>
</dbReference>
<accession>K9EC14</accession>
<gene>
    <name evidence="4" type="ORF">HMPREF9233_01253</name>
</gene>
<reference evidence="4 5" key="1">
    <citation type="submission" date="2012-09" db="EMBL/GenBank/DDBJ databases">
        <title>The Genome Sequence of Actinobaculum massiliae ACS-171-V-COL2.</title>
        <authorList>
            <consortium name="The Broad Institute Genome Sequencing Platform"/>
            <person name="Earl A."/>
            <person name="Ward D."/>
            <person name="Feldgarden M."/>
            <person name="Gevers D."/>
            <person name="Saerens B."/>
            <person name="Vaneechoutte M."/>
            <person name="Walker B."/>
            <person name="Young S.K."/>
            <person name="Zeng Q."/>
            <person name="Gargeya S."/>
            <person name="Fitzgerald M."/>
            <person name="Haas B."/>
            <person name="Abouelleil A."/>
            <person name="Alvarado L."/>
            <person name="Arachchi H.M."/>
            <person name="Berlin A."/>
            <person name="Chapman S.B."/>
            <person name="Goldberg J."/>
            <person name="Griggs A."/>
            <person name="Gujja S."/>
            <person name="Hansen M."/>
            <person name="Howarth C."/>
            <person name="Imamovic A."/>
            <person name="Larimer J."/>
            <person name="McCowen C."/>
            <person name="Montmayeur A."/>
            <person name="Murphy C."/>
            <person name="Neiman D."/>
            <person name="Pearson M."/>
            <person name="Priest M."/>
            <person name="Roberts A."/>
            <person name="Saif S."/>
            <person name="Shea T."/>
            <person name="Sisk P."/>
            <person name="Sykes S."/>
            <person name="Wortman J."/>
            <person name="Nusbaum C."/>
            <person name="Birren B."/>
        </authorList>
    </citation>
    <scope>NUCLEOTIDE SEQUENCE [LARGE SCALE GENOMIC DNA]</scope>
    <source>
        <strain evidence="5">ACS-171-V-Col2</strain>
    </source>
</reference>
<dbReference type="STRING" id="202789.GCA_001457435_00859"/>
<dbReference type="GO" id="GO:0016020">
    <property type="term" value="C:membrane"/>
    <property type="evidence" value="ECO:0007669"/>
    <property type="project" value="TreeGrafter"/>
</dbReference>
<evidence type="ECO:0000256" key="2">
    <source>
        <dbReference type="ARBA" id="ARBA00023002"/>
    </source>
</evidence>
<protein>
    <recommendedName>
        <fullName evidence="6">Short-chain dehydrogenase/reductase SDR</fullName>
    </recommendedName>
</protein>
<evidence type="ECO:0000313" key="5">
    <source>
        <dbReference type="Proteomes" id="UP000009888"/>
    </source>
</evidence>
<sequence>MELKNKTFVVTGAGNGIGREVALQILEKGGSVAGVDLNGEHLHETAQLAGNNPNFSEHAVDISDRKGVESLFGEALESHLAVDGLVNVAGIIQKFVPILELDYDEMEKVMNVNFWGTVNMVKTFLPHLLEREEACIINVSSMGALAPVPGQSLYGASKAAVDLFSQGLYAELRETKVHVGTVFPGAIATNIAGNSGAMEQTEKSADDSGYKLTSPQDAAKVILNAIEKEKFRATIGNDAMALDVLSRVSPKKATEMIAKKLADVGDLGK</sequence>
<comment type="similarity">
    <text evidence="1 3">Belongs to the short-chain dehydrogenases/reductases (SDR) family.</text>
</comment>
<dbReference type="PRINTS" id="PR00081">
    <property type="entry name" value="GDHRDH"/>
</dbReference>
<dbReference type="Gene3D" id="3.40.50.720">
    <property type="entry name" value="NAD(P)-binding Rossmann-like Domain"/>
    <property type="match status" value="1"/>
</dbReference>
<dbReference type="InterPro" id="IPR002347">
    <property type="entry name" value="SDR_fam"/>
</dbReference>
<dbReference type="EMBL" id="AGWL01000007">
    <property type="protein sequence ID" value="EKU94799.1"/>
    <property type="molecule type" value="Genomic_DNA"/>
</dbReference>